<feature type="chain" id="PRO_5016413723" evidence="2">
    <location>
        <begin position="28"/>
        <end position="89"/>
    </location>
</feature>
<evidence type="ECO:0000256" key="1">
    <source>
        <dbReference type="SAM" id="MobiDB-lite"/>
    </source>
</evidence>
<keyword evidence="4" id="KW-1185">Reference proteome</keyword>
<sequence>MRHKALRPLLAIAPALGLGSTLTPTLAAQPNTTTEPEDSAAAPPPRPHCAPLPHNRSNSGQCTHDPDPISVKFSPHPCRLNASRCRLAS</sequence>
<dbReference type="KEGG" id="cpre:Csp1_10800"/>
<proteinExistence type="predicted"/>
<dbReference type="Proteomes" id="UP000247696">
    <property type="component" value="Chromosome"/>
</dbReference>
<feature type="region of interest" description="Disordered" evidence="1">
    <location>
        <begin position="18"/>
        <end position="73"/>
    </location>
</feature>
<feature type="signal peptide" evidence="2">
    <location>
        <begin position="1"/>
        <end position="27"/>
    </location>
</feature>
<feature type="compositionally biased region" description="Polar residues" evidence="1">
    <location>
        <begin position="20"/>
        <end position="34"/>
    </location>
</feature>
<name>A0A2Z3YM86_9CORY</name>
<evidence type="ECO:0000313" key="3">
    <source>
        <dbReference type="EMBL" id="AWT25885.1"/>
    </source>
</evidence>
<reference evidence="4" key="1">
    <citation type="submission" date="2017-11" db="EMBL/GenBank/DDBJ databases">
        <title>Otitis media/interna in a cat caused by the recently described species Corynebacterium provencense.</title>
        <authorList>
            <person name="Kittl S."/>
            <person name="Brodard I."/>
            <person name="Rychener L."/>
            <person name="Jores J."/>
            <person name="Roosje P."/>
            <person name="Gobeli Brawand S."/>
        </authorList>
    </citation>
    <scope>NUCLEOTIDE SEQUENCE [LARGE SCALE GENOMIC DNA]</scope>
    <source>
        <strain evidence="4">17KM38</strain>
    </source>
</reference>
<keyword evidence="2" id="KW-0732">Signal</keyword>
<protein>
    <submittedName>
        <fullName evidence="3">Uncharacterized protein</fullName>
    </submittedName>
</protein>
<evidence type="ECO:0000313" key="4">
    <source>
        <dbReference type="Proteomes" id="UP000247696"/>
    </source>
</evidence>
<accession>A0A2Z3YM86</accession>
<dbReference type="EMBL" id="CP024988">
    <property type="protein sequence ID" value="AWT25885.1"/>
    <property type="molecule type" value="Genomic_DNA"/>
</dbReference>
<gene>
    <name evidence="3" type="ORF">Csp1_10800</name>
</gene>
<organism evidence="3 4">
    <name type="scientific">Corynebacterium provencense</name>
    <dbReference type="NCBI Taxonomy" id="1737425"/>
    <lineage>
        <taxon>Bacteria</taxon>
        <taxon>Bacillati</taxon>
        <taxon>Actinomycetota</taxon>
        <taxon>Actinomycetes</taxon>
        <taxon>Mycobacteriales</taxon>
        <taxon>Corynebacteriaceae</taxon>
        <taxon>Corynebacterium</taxon>
    </lineage>
</organism>
<dbReference type="AlphaFoldDB" id="A0A2Z3YM86"/>
<evidence type="ECO:0000256" key="2">
    <source>
        <dbReference type="SAM" id="SignalP"/>
    </source>
</evidence>